<reference evidence="1 2" key="1">
    <citation type="journal article" date="2007" name="Int. J. Syst. Evol. Microbiol.">
        <title>Chryseobacterium flavum sp. nov., isolated from polluted soil.</title>
        <authorList>
            <person name="Zhou Y."/>
            <person name="Dong J."/>
            <person name="Wang X."/>
            <person name="Huang X."/>
            <person name="Zhang K.Y."/>
            <person name="Zhang Y.Q."/>
            <person name="Guo Y.F."/>
            <person name="Lai R."/>
            <person name="Li W.J."/>
        </authorList>
    </citation>
    <scope>NUCLEOTIDE SEQUENCE [LARGE SCALE GENOMIC DNA]</scope>
    <source>
        <strain evidence="1 2">KCTC 12877</strain>
    </source>
</reference>
<comment type="caution">
    <text evidence="1">The sequence shown here is derived from an EMBL/GenBank/DDBJ whole genome shotgun (WGS) entry which is preliminary data.</text>
</comment>
<proteinExistence type="predicted"/>
<dbReference type="EMBL" id="QNUE01000007">
    <property type="protein sequence ID" value="REC66700.1"/>
    <property type="molecule type" value="Genomic_DNA"/>
</dbReference>
<protein>
    <submittedName>
        <fullName evidence="1">Uncharacterized protein</fullName>
    </submittedName>
</protein>
<gene>
    <name evidence="1" type="ORF">DRF59_10265</name>
</gene>
<accession>A0A3D9CLV8</accession>
<sequence>MPFKIFKGIRRLKGLYHSCIFWKEIQLTVPVKSVICSEISIIRSRKAKITAKILSGCKIRQICI</sequence>
<evidence type="ECO:0000313" key="2">
    <source>
        <dbReference type="Proteomes" id="UP000256769"/>
    </source>
</evidence>
<dbReference type="Proteomes" id="UP000256769">
    <property type="component" value="Unassembled WGS sequence"/>
</dbReference>
<evidence type="ECO:0000313" key="1">
    <source>
        <dbReference type="EMBL" id="REC66700.1"/>
    </source>
</evidence>
<name>A0A3D9CLV8_9FLAO</name>
<dbReference type="AlphaFoldDB" id="A0A3D9CLV8"/>
<organism evidence="1 2">
    <name type="scientific">Chryseobacterium flavum</name>
    <dbReference type="NCBI Taxonomy" id="415851"/>
    <lineage>
        <taxon>Bacteria</taxon>
        <taxon>Pseudomonadati</taxon>
        <taxon>Bacteroidota</taxon>
        <taxon>Flavobacteriia</taxon>
        <taxon>Flavobacteriales</taxon>
        <taxon>Weeksellaceae</taxon>
        <taxon>Chryseobacterium group</taxon>
        <taxon>Chryseobacterium</taxon>
    </lineage>
</organism>
<keyword evidence="2" id="KW-1185">Reference proteome</keyword>